<gene>
    <name evidence="2" type="ORF">AYBTSS11_LOCUS8161</name>
</gene>
<keyword evidence="3" id="KW-1185">Reference proteome</keyword>
<dbReference type="AlphaFoldDB" id="A0AA86VBS0"/>
<protein>
    <submittedName>
        <fullName evidence="2">Uncharacterized protein</fullName>
    </submittedName>
</protein>
<evidence type="ECO:0000313" key="2">
    <source>
        <dbReference type="EMBL" id="CAJ1937685.1"/>
    </source>
</evidence>
<dbReference type="Proteomes" id="UP001189624">
    <property type="component" value="Chromosome 3"/>
</dbReference>
<evidence type="ECO:0000256" key="1">
    <source>
        <dbReference type="SAM" id="MobiDB-lite"/>
    </source>
</evidence>
<name>A0AA86VBS0_9FABA</name>
<evidence type="ECO:0000313" key="3">
    <source>
        <dbReference type="Proteomes" id="UP001189624"/>
    </source>
</evidence>
<organism evidence="2 3">
    <name type="scientific">Sphenostylis stenocarpa</name>
    <dbReference type="NCBI Taxonomy" id="92480"/>
    <lineage>
        <taxon>Eukaryota</taxon>
        <taxon>Viridiplantae</taxon>
        <taxon>Streptophyta</taxon>
        <taxon>Embryophyta</taxon>
        <taxon>Tracheophyta</taxon>
        <taxon>Spermatophyta</taxon>
        <taxon>Magnoliopsida</taxon>
        <taxon>eudicotyledons</taxon>
        <taxon>Gunneridae</taxon>
        <taxon>Pentapetalae</taxon>
        <taxon>rosids</taxon>
        <taxon>fabids</taxon>
        <taxon>Fabales</taxon>
        <taxon>Fabaceae</taxon>
        <taxon>Papilionoideae</taxon>
        <taxon>50 kb inversion clade</taxon>
        <taxon>NPAAA clade</taxon>
        <taxon>indigoferoid/millettioid clade</taxon>
        <taxon>Phaseoleae</taxon>
        <taxon>Sphenostylis</taxon>
    </lineage>
</organism>
<accession>A0AA86VBS0</accession>
<feature type="region of interest" description="Disordered" evidence="1">
    <location>
        <begin position="37"/>
        <end position="60"/>
    </location>
</feature>
<reference evidence="2" key="1">
    <citation type="submission" date="2023-10" db="EMBL/GenBank/DDBJ databases">
        <authorList>
            <person name="Domelevo Entfellner J.-B."/>
        </authorList>
    </citation>
    <scope>NUCLEOTIDE SEQUENCE</scope>
</reference>
<dbReference type="EMBL" id="OY731400">
    <property type="protein sequence ID" value="CAJ1937685.1"/>
    <property type="molecule type" value="Genomic_DNA"/>
</dbReference>
<dbReference type="Gramene" id="rna-AYBTSS11_LOCUS8161">
    <property type="protein sequence ID" value="CAJ1937685.1"/>
    <property type="gene ID" value="gene-AYBTSS11_LOCUS8161"/>
</dbReference>
<proteinExistence type="predicted"/>
<sequence length="98" mass="11159">MNHNFPAINNNVPSASGYSDFKKMMWLWRQEKQKLASQRKKGGEDAYSTRPVHIHARTRVTSEASAKASLDAAIAHSTTHRGVFRGLRERSELSRYDD</sequence>